<comment type="caution">
    <text evidence="1">The sequence shown here is derived from an EMBL/GenBank/DDBJ whole genome shotgun (WGS) entry which is preliminary data.</text>
</comment>
<gene>
    <name evidence="1" type="ORF">MLD38_039700</name>
</gene>
<protein>
    <submittedName>
        <fullName evidence="1">Uncharacterized protein</fullName>
    </submittedName>
</protein>
<dbReference type="Proteomes" id="UP001057402">
    <property type="component" value="Chromosome 12"/>
</dbReference>
<name>A0ACB9L2W4_9MYRT</name>
<proteinExistence type="predicted"/>
<reference evidence="2" key="1">
    <citation type="journal article" date="2023" name="Front. Plant Sci.">
        <title>Chromosomal-level genome assembly of Melastoma candidum provides insights into trichome evolution.</title>
        <authorList>
            <person name="Zhong Y."/>
            <person name="Wu W."/>
            <person name="Sun C."/>
            <person name="Zou P."/>
            <person name="Liu Y."/>
            <person name="Dai S."/>
            <person name="Zhou R."/>
        </authorList>
    </citation>
    <scope>NUCLEOTIDE SEQUENCE [LARGE SCALE GENOMIC DNA]</scope>
</reference>
<accession>A0ACB9L2W4</accession>
<dbReference type="EMBL" id="CM042891">
    <property type="protein sequence ID" value="KAI4304150.1"/>
    <property type="molecule type" value="Genomic_DNA"/>
</dbReference>
<evidence type="ECO:0000313" key="1">
    <source>
        <dbReference type="EMBL" id="KAI4304150.1"/>
    </source>
</evidence>
<evidence type="ECO:0000313" key="2">
    <source>
        <dbReference type="Proteomes" id="UP001057402"/>
    </source>
</evidence>
<keyword evidence="2" id="KW-1185">Reference proteome</keyword>
<organism evidence="1 2">
    <name type="scientific">Melastoma candidum</name>
    <dbReference type="NCBI Taxonomy" id="119954"/>
    <lineage>
        <taxon>Eukaryota</taxon>
        <taxon>Viridiplantae</taxon>
        <taxon>Streptophyta</taxon>
        <taxon>Embryophyta</taxon>
        <taxon>Tracheophyta</taxon>
        <taxon>Spermatophyta</taxon>
        <taxon>Magnoliopsida</taxon>
        <taxon>eudicotyledons</taxon>
        <taxon>Gunneridae</taxon>
        <taxon>Pentapetalae</taxon>
        <taxon>rosids</taxon>
        <taxon>malvids</taxon>
        <taxon>Myrtales</taxon>
        <taxon>Melastomataceae</taxon>
        <taxon>Melastomatoideae</taxon>
        <taxon>Melastomateae</taxon>
        <taxon>Melastoma</taxon>
    </lineage>
</organism>
<sequence length="81" mass="9300">MQRAGLGCADSSSAAVPDQIEDGMVDEFKRKQKDDEIEVRGNWKRNTDKNDERAHKLAHGRNHSDRKEKDSTRCSSERKRS</sequence>